<sequence length="168" mass="18919">MGLVDDTDCVEVIVFGKDRYNFFQKGIYYLFRNLIMSDDTVKFTSRSNVSKTSSFEVPEWLDEEAWTLIHQAVLSIADANESDSGTKMSIQGTVIEEGTGKVKVKKQRKLPAQRFLTLQDETKQNSIEICFWGDQVSCAAMVGIGDTIRVTNVYSSEYEDSISLNSTK</sequence>
<dbReference type="InterPro" id="IPR012340">
    <property type="entry name" value="NA-bd_OB-fold"/>
</dbReference>
<comment type="caution">
    <text evidence="1">The sequence shown here is derived from an EMBL/GenBank/DDBJ whole genome shotgun (WGS) entry which is preliminary data.</text>
</comment>
<dbReference type="SUPFAM" id="SSF50249">
    <property type="entry name" value="Nucleic acid-binding proteins"/>
    <property type="match status" value="1"/>
</dbReference>
<gene>
    <name evidence="1" type="ORF">J4Q44_G00071360</name>
</gene>
<protein>
    <recommendedName>
        <fullName evidence="3">OB domain-containing protein</fullName>
    </recommendedName>
</protein>
<dbReference type="Proteomes" id="UP001356427">
    <property type="component" value="Unassembled WGS sequence"/>
</dbReference>
<dbReference type="AlphaFoldDB" id="A0AAN8M545"/>
<evidence type="ECO:0000313" key="2">
    <source>
        <dbReference type="Proteomes" id="UP001356427"/>
    </source>
</evidence>
<proteinExistence type="predicted"/>
<keyword evidence="2" id="KW-1185">Reference proteome</keyword>
<dbReference type="Gene3D" id="2.40.50.140">
    <property type="entry name" value="Nucleic acid-binding proteins"/>
    <property type="match status" value="1"/>
</dbReference>
<evidence type="ECO:0000313" key="1">
    <source>
        <dbReference type="EMBL" id="KAK6322344.1"/>
    </source>
</evidence>
<dbReference type="EMBL" id="JAGTTL010000005">
    <property type="protein sequence ID" value="KAK6322344.1"/>
    <property type="molecule type" value="Genomic_DNA"/>
</dbReference>
<reference evidence="1 2" key="1">
    <citation type="submission" date="2021-04" db="EMBL/GenBank/DDBJ databases">
        <authorList>
            <person name="De Guttry C."/>
            <person name="Zahm M."/>
            <person name="Klopp C."/>
            <person name="Cabau C."/>
            <person name="Louis A."/>
            <person name="Berthelot C."/>
            <person name="Parey E."/>
            <person name="Roest Crollius H."/>
            <person name="Montfort J."/>
            <person name="Robinson-Rechavi M."/>
            <person name="Bucao C."/>
            <person name="Bouchez O."/>
            <person name="Gislard M."/>
            <person name="Lluch J."/>
            <person name="Milhes M."/>
            <person name="Lampietro C."/>
            <person name="Lopez Roques C."/>
            <person name="Donnadieu C."/>
            <person name="Braasch I."/>
            <person name="Desvignes T."/>
            <person name="Postlethwait J."/>
            <person name="Bobe J."/>
            <person name="Wedekind C."/>
            <person name="Guiguen Y."/>
        </authorList>
    </citation>
    <scope>NUCLEOTIDE SEQUENCE [LARGE SCALE GENOMIC DNA]</scope>
    <source>
        <strain evidence="1">Cs_M1</strain>
        <tissue evidence="1">Blood</tissue>
    </source>
</reference>
<evidence type="ECO:0008006" key="3">
    <source>
        <dbReference type="Google" id="ProtNLM"/>
    </source>
</evidence>
<organism evidence="1 2">
    <name type="scientific">Coregonus suidteri</name>
    <dbReference type="NCBI Taxonomy" id="861788"/>
    <lineage>
        <taxon>Eukaryota</taxon>
        <taxon>Metazoa</taxon>
        <taxon>Chordata</taxon>
        <taxon>Craniata</taxon>
        <taxon>Vertebrata</taxon>
        <taxon>Euteleostomi</taxon>
        <taxon>Actinopterygii</taxon>
        <taxon>Neopterygii</taxon>
        <taxon>Teleostei</taxon>
        <taxon>Protacanthopterygii</taxon>
        <taxon>Salmoniformes</taxon>
        <taxon>Salmonidae</taxon>
        <taxon>Coregoninae</taxon>
        <taxon>Coregonus</taxon>
    </lineage>
</organism>
<accession>A0AAN8M545</accession>
<name>A0AAN8M545_9TELE</name>